<dbReference type="RefSeq" id="WP_085020867.1">
    <property type="nucleotide sequence ID" value="NZ_CP020715.1"/>
</dbReference>
<evidence type="ECO:0000313" key="2">
    <source>
        <dbReference type="Proteomes" id="UP000192775"/>
    </source>
</evidence>
<evidence type="ECO:0008006" key="3">
    <source>
        <dbReference type="Google" id="ProtNLM"/>
    </source>
</evidence>
<dbReference type="Proteomes" id="UP000192775">
    <property type="component" value="Chromosome"/>
</dbReference>
<dbReference type="STRING" id="1619308.B5808_16985"/>
<organism evidence="1 2">
    <name type="scientific">Cnuibacter physcomitrellae</name>
    <dbReference type="NCBI Taxonomy" id="1619308"/>
    <lineage>
        <taxon>Bacteria</taxon>
        <taxon>Bacillati</taxon>
        <taxon>Actinomycetota</taxon>
        <taxon>Actinomycetes</taxon>
        <taxon>Micrococcales</taxon>
        <taxon>Microbacteriaceae</taxon>
        <taxon>Cnuibacter</taxon>
    </lineage>
</organism>
<accession>A0A1X9LU32</accession>
<sequence>MGRTYWVQSAAKHGVAREDVMHVVDRPELVIRDFDPPRPPSTGRVDLYVGHTADGTLLEVLLDVDAVAERVTVFHAMPLRRSIAERAIRMARERQ</sequence>
<reference evidence="1 2" key="1">
    <citation type="submission" date="2017-04" db="EMBL/GenBank/DDBJ databases">
        <authorList>
            <person name="Afonso C.L."/>
            <person name="Miller P.J."/>
            <person name="Scott M.A."/>
            <person name="Spackman E."/>
            <person name="Goraichik I."/>
            <person name="Dimitrov K.M."/>
            <person name="Suarez D.L."/>
            <person name="Swayne D.E."/>
        </authorList>
    </citation>
    <scope>NUCLEOTIDE SEQUENCE [LARGE SCALE GENOMIC DNA]</scope>
    <source>
        <strain evidence="2">XA(T)</strain>
    </source>
</reference>
<dbReference type="AlphaFoldDB" id="A0A1X9LU32"/>
<proteinExistence type="predicted"/>
<gene>
    <name evidence="1" type="ORF">B5808_16985</name>
</gene>
<evidence type="ECO:0000313" key="1">
    <source>
        <dbReference type="EMBL" id="ARJ06729.1"/>
    </source>
</evidence>
<name>A0A1X9LU32_9MICO</name>
<dbReference type="EMBL" id="CP020715">
    <property type="protein sequence ID" value="ARJ06729.1"/>
    <property type="molecule type" value="Genomic_DNA"/>
</dbReference>
<dbReference type="KEGG" id="cphy:B5808_16985"/>
<keyword evidence="2" id="KW-1185">Reference proteome</keyword>
<protein>
    <recommendedName>
        <fullName evidence="3">Toxin</fullName>
    </recommendedName>
</protein>